<dbReference type="EMBL" id="JAFBMS010000001">
    <property type="protein sequence ID" value="KAG9355655.1"/>
    <property type="molecule type" value="Genomic_DNA"/>
</dbReference>
<accession>A0A8T2PWE1</accession>
<reference evidence="2" key="1">
    <citation type="thesis" date="2021" institute="BYU ScholarsArchive" country="Provo, UT, USA">
        <title>Applications of and Algorithms for Genome Assembly and Genomic Analyses with an Emphasis on Marine Teleosts.</title>
        <authorList>
            <person name="Pickett B.D."/>
        </authorList>
    </citation>
    <scope>NUCLEOTIDE SEQUENCE</scope>
    <source>
        <strain evidence="2">HI-2016</strain>
    </source>
</reference>
<comment type="caution">
    <text evidence="2">The sequence shown here is derived from an EMBL/GenBank/DDBJ whole genome shotgun (WGS) entry which is preliminary data.</text>
</comment>
<proteinExistence type="predicted"/>
<evidence type="ECO:0000313" key="2">
    <source>
        <dbReference type="EMBL" id="KAG9355655.1"/>
    </source>
</evidence>
<keyword evidence="3" id="KW-1185">Reference proteome</keyword>
<evidence type="ECO:0000313" key="3">
    <source>
        <dbReference type="Proteomes" id="UP000824540"/>
    </source>
</evidence>
<name>A0A8T2PWE1_9TELE</name>
<organism evidence="2 3">
    <name type="scientific">Albula glossodonta</name>
    <name type="common">roundjaw bonefish</name>
    <dbReference type="NCBI Taxonomy" id="121402"/>
    <lineage>
        <taxon>Eukaryota</taxon>
        <taxon>Metazoa</taxon>
        <taxon>Chordata</taxon>
        <taxon>Craniata</taxon>
        <taxon>Vertebrata</taxon>
        <taxon>Euteleostomi</taxon>
        <taxon>Actinopterygii</taxon>
        <taxon>Neopterygii</taxon>
        <taxon>Teleostei</taxon>
        <taxon>Albuliformes</taxon>
        <taxon>Albulidae</taxon>
        <taxon>Albula</taxon>
    </lineage>
</organism>
<sequence length="187" mass="21351">MERHPKSSRFTRSAAHHSHSLRGPSCLPLRRFCSASPLRWENELAVEEVRAMAESTISGCRKSASKRQAVGFDESRFFDLLLCSLREDALEDALGEADLTANMQGFALVPLLQVVCNAKLNEVEKLHNVEEHRDTSDCLSHRKMVQEKGVDRSRGTENVFDKYCEPIEQHCCPRGDRCDRTNKHRRK</sequence>
<feature type="region of interest" description="Disordered" evidence="1">
    <location>
        <begin position="1"/>
        <end position="22"/>
    </location>
</feature>
<feature type="compositionally biased region" description="Basic residues" evidence="1">
    <location>
        <begin position="1"/>
        <end position="20"/>
    </location>
</feature>
<dbReference type="Proteomes" id="UP000824540">
    <property type="component" value="Unassembled WGS sequence"/>
</dbReference>
<dbReference type="AlphaFoldDB" id="A0A8T2PWE1"/>
<evidence type="ECO:0000256" key="1">
    <source>
        <dbReference type="SAM" id="MobiDB-lite"/>
    </source>
</evidence>
<gene>
    <name evidence="2" type="ORF">JZ751_000493</name>
</gene>
<protein>
    <submittedName>
        <fullName evidence="2">Uncharacterized protein</fullName>
    </submittedName>
</protein>